<dbReference type="RefSeq" id="WP_057662407.1">
    <property type="nucleotide sequence ID" value="NZ_LDJH01000002.1"/>
</dbReference>
<gene>
    <name evidence="1" type="ORF">ABB25_01010</name>
</gene>
<name>A0A0R0C4S5_9GAMM</name>
<dbReference type="Proteomes" id="UP000051254">
    <property type="component" value="Unassembled WGS sequence"/>
</dbReference>
<organism evidence="1 2">
    <name type="scientific">Stenotrophomonas koreensis</name>
    <dbReference type="NCBI Taxonomy" id="266128"/>
    <lineage>
        <taxon>Bacteria</taxon>
        <taxon>Pseudomonadati</taxon>
        <taxon>Pseudomonadota</taxon>
        <taxon>Gammaproteobacteria</taxon>
        <taxon>Lysobacterales</taxon>
        <taxon>Lysobacteraceae</taxon>
        <taxon>Stenotrophomonas</taxon>
    </lineage>
</organism>
<proteinExistence type="predicted"/>
<reference evidence="1 2" key="1">
    <citation type="submission" date="2015-05" db="EMBL/GenBank/DDBJ databases">
        <title>Genome sequencing and analysis of members of genus Stenotrophomonas.</title>
        <authorList>
            <person name="Patil P.P."/>
            <person name="Midha S."/>
            <person name="Patil P.B."/>
        </authorList>
    </citation>
    <scope>NUCLEOTIDE SEQUENCE [LARGE SCALE GENOMIC DNA]</scope>
    <source>
        <strain evidence="1 2">DSM 17805</strain>
    </source>
</reference>
<dbReference type="OrthoDB" id="9779902at2"/>
<dbReference type="PATRIC" id="fig|266128.3.peg.1271"/>
<comment type="caution">
    <text evidence="1">The sequence shown here is derived from an EMBL/GenBank/DDBJ whole genome shotgun (WGS) entry which is preliminary data.</text>
</comment>
<dbReference type="AlphaFoldDB" id="A0A0R0C4S5"/>
<sequence length="95" mass="10635">MRQQIMAQTFRRFDVPCGVYLRDDQGPLPAPDAELQVEAVPYRGQSVAESWPASLDDRGRLEWVVPAGSKLQRGLYQLRVRGGDRLLGLGLLEVV</sequence>
<accession>A0A0R0C4S5</accession>
<protein>
    <submittedName>
        <fullName evidence="1">Uncharacterized protein</fullName>
    </submittedName>
</protein>
<keyword evidence="2" id="KW-1185">Reference proteome</keyword>
<evidence type="ECO:0000313" key="1">
    <source>
        <dbReference type="EMBL" id="KRG60804.1"/>
    </source>
</evidence>
<dbReference type="STRING" id="266128.ABB25_01010"/>
<dbReference type="EMBL" id="LDJH01000002">
    <property type="protein sequence ID" value="KRG60804.1"/>
    <property type="molecule type" value="Genomic_DNA"/>
</dbReference>
<evidence type="ECO:0000313" key="2">
    <source>
        <dbReference type="Proteomes" id="UP000051254"/>
    </source>
</evidence>